<name>A0A2T3J2M0_9GAMM</name>
<dbReference type="RefSeq" id="WP_107346903.1">
    <property type="nucleotide sequence ID" value="NZ_PYMH01000001.1"/>
</dbReference>
<comment type="caution">
    <text evidence="1">The sequence shown here is derived from an EMBL/GenBank/DDBJ whole genome shotgun (WGS) entry which is preliminary data.</text>
</comment>
<organism evidence="1 2">
    <name type="scientific">Photobacterium lutimaris</name>
    <dbReference type="NCBI Taxonomy" id="388278"/>
    <lineage>
        <taxon>Bacteria</taxon>
        <taxon>Pseudomonadati</taxon>
        <taxon>Pseudomonadota</taxon>
        <taxon>Gammaproteobacteria</taxon>
        <taxon>Vibrionales</taxon>
        <taxon>Vibrionaceae</taxon>
        <taxon>Photobacterium</taxon>
    </lineage>
</organism>
<gene>
    <name evidence="1" type="ORF">C9I99_00565</name>
</gene>
<reference evidence="1 2" key="1">
    <citation type="submission" date="2018-03" db="EMBL/GenBank/DDBJ databases">
        <title>Whole genome sequencing of Histamine producing bacteria.</title>
        <authorList>
            <person name="Butler K."/>
        </authorList>
    </citation>
    <scope>NUCLEOTIDE SEQUENCE [LARGE SCALE GENOMIC DNA]</scope>
    <source>
        <strain evidence="1 2">JCM 13586</strain>
    </source>
</reference>
<keyword evidence="2" id="KW-1185">Reference proteome</keyword>
<protein>
    <submittedName>
        <fullName evidence="1">Uncharacterized protein</fullName>
    </submittedName>
</protein>
<sequence length="125" mass="14670">MSNVKKILGVKTNKDKKYAERLETEFNILIAYVNGFHNGYVKKWKDGKPVQFSMIRDEGFHDFADKVEYDYASLYESLSIYYDSAISAYENKRSAEQVRIYSNKVHDVIKSMTRLESYAWSIANR</sequence>
<evidence type="ECO:0000313" key="1">
    <source>
        <dbReference type="EMBL" id="PSU35547.1"/>
    </source>
</evidence>
<accession>A0A2T3J2M0</accession>
<dbReference type="AlphaFoldDB" id="A0A2T3J2M0"/>
<proteinExistence type="predicted"/>
<dbReference type="Proteomes" id="UP000241222">
    <property type="component" value="Unassembled WGS sequence"/>
</dbReference>
<dbReference type="EMBL" id="PYMH01000001">
    <property type="protein sequence ID" value="PSU35547.1"/>
    <property type="molecule type" value="Genomic_DNA"/>
</dbReference>
<evidence type="ECO:0000313" key="2">
    <source>
        <dbReference type="Proteomes" id="UP000241222"/>
    </source>
</evidence>